<sequence length="195" mass="22799">MGDNYESCNGGYQDNYKYYYSEVWCEICGEPHYTQDYYHYQGYPTDFHHSYQQPYKETTPSQEMQHSALDSDSWTPGNLFRHLEEIKDQLIKSSPSEQQVFRHLEVIKLQILKSFPTEQQDDSFKVQEPEVIVSTSLVGSGDSKEQEPSNFTSIDQSKDRALHSEDHFSWKKQRSSNEDYLTKTGVTVSFTTWVS</sequence>
<protein>
    <submittedName>
        <fullName evidence="1">Uncharacterized protein</fullName>
    </submittedName>
</protein>
<reference evidence="2" key="1">
    <citation type="journal article" date="2022" name="Mol. Ecol. Resour.">
        <title>The genomes of chicory, endive, great burdock and yacon provide insights into Asteraceae palaeo-polyploidization history and plant inulin production.</title>
        <authorList>
            <person name="Fan W."/>
            <person name="Wang S."/>
            <person name="Wang H."/>
            <person name="Wang A."/>
            <person name="Jiang F."/>
            <person name="Liu H."/>
            <person name="Zhao H."/>
            <person name="Xu D."/>
            <person name="Zhang Y."/>
        </authorList>
    </citation>
    <scope>NUCLEOTIDE SEQUENCE [LARGE SCALE GENOMIC DNA]</scope>
    <source>
        <strain evidence="2">cv. Yunnan</strain>
    </source>
</reference>
<name>A0ACB8ZCM5_9ASTR</name>
<evidence type="ECO:0000313" key="2">
    <source>
        <dbReference type="Proteomes" id="UP001056120"/>
    </source>
</evidence>
<comment type="caution">
    <text evidence="1">The sequence shown here is derived from an EMBL/GenBank/DDBJ whole genome shotgun (WGS) entry which is preliminary data.</text>
</comment>
<reference evidence="1 2" key="2">
    <citation type="journal article" date="2022" name="Mol. Ecol. Resour.">
        <title>The genomes of chicory, endive, great burdock and yacon provide insights into Asteraceae paleo-polyploidization history and plant inulin production.</title>
        <authorList>
            <person name="Fan W."/>
            <person name="Wang S."/>
            <person name="Wang H."/>
            <person name="Wang A."/>
            <person name="Jiang F."/>
            <person name="Liu H."/>
            <person name="Zhao H."/>
            <person name="Xu D."/>
            <person name="Zhang Y."/>
        </authorList>
    </citation>
    <scope>NUCLEOTIDE SEQUENCE [LARGE SCALE GENOMIC DNA]</scope>
    <source>
        <strain evidence="2">cv. Yunnan</strain>
        <tissue evidence="1">Leaves</tissue>
    </source>
</reference>
<accession>A0ACB8ZCM5</accession>
<proteinExistence type="predicted"/>
<dbReference type="Proteomes" id="UP001056120">
    <property type="component" value="Linkage Group LG26"/>
</dbReference>
<gene>
    <name evidence="1" type="ORF">L1987_78364</name>
</gene>
<evidence type="ECO:0000313" key="1">
    <source>
        <dbReference type="EMBL" id="KAI3695368.1"/>
    </source>
</evidence>
<dbReference type="EMBL" id="CM042043">
    <property type="protein sequence ID" value="KAI3695368.1"/>
    <property type="molecule type" value="Genomic_DNA"/>
</dbReference>
<keyword evidence="2" id="KW-1185">Reference proteome</keyword>
<organism evidence="1 2">
    <name type="scientific">Smallanthus sonchifolius</name>
    <dbReference type="NCBI Taxonomy" id="185202"/>
    <lineage>
        <taxon>Eukaryota</taxon>
        <taxon>Viridiplantae</taxon>
        <taxon>Streptophyta</taxon>
        <taxon>Embryophyta</taxon>
        <taxon>Tracheophyta</taxon>
        <taxon>Spermatophyta</taxon>
        <taxon>Magnoliopsida</taxon>
        <taxon>eudicotyledons</taxon>
        <taxon>Gunneridae</taxon>
        <taxon>Pentapetalae</taxon>
        <taxon>asterids</taxon>
        <taxon>campanulids</taxon>
        <taxon>Asterales</taxon>
        <taxon>Asteraceae</taxon>
        <taxon>Asteroideae</taxon>
        <taxon>Heliantheae alliance</taxon>
        <taxon>Millerieae</taxon>
        <taxon>Smallanthus</taxon>
    </lineage>
</organism>